<dbReference type="GO" id="GO:0016987">
    <property type="term" value="F:sigma factor activity"/>
    <property type="evidence" value="ECO:0007669"/>
    <property type="project" value="UniProtKB-KW"/>
</dbReference>
<dbReference type="OrthoDB" id="9784272at2"/>
<dbReference type="Gene3D" id="1.10.10.10">
    <property type="entry name" value="Winged helix-like DNA-binding domain superfamily/Winged helix DNA-binding domain"/>
    <property type="match status" value="1"/>
</dbReference>
<dbReference type="InterPro" id="IPR013324">
    <property type="entry name" value="RNA_pol_sigma_r3/r4-like"/>
</dbReference>
<dbReference type="Gene3D" id="1.10.1740.10">
    <property type="match status" value="1"/>
</dbReference>
<keyword evidence="2" id="KW-0805">Transcription regulation</keyword>
<dbReference type="Pfam" id="PF04542">
    <property type="entry name" value="Sigma70_r2"/>
    <property type="match status" value="1"/>
</dbReference>
<dbReference type="InterPro" id="IPR039425">
    <property type="entry name" value="RNA_pol_sigma-70-like"/>
</dbReference>
<dbReference type="SUPFAM" id="SSF88946">
    <property type="entry name" value="Sigma2 domain of RNA polymerase sigma factors"/>
    <property type="match status" value="1"/>
</dbReference>
<gene>
    <name evidence="7" type="ORF">CJU94_25690</name>
</gene>
<dbReference type="RefSeq" id="WP_095421454.1">
    <property type="nucleotide sequence ID" value="NZ_CP022990.1"/>
</dbReference>
<dbReference type="GO" id="GO:0003677">
    <property type="term" value="F:DNA binding"/>
    <property type="evidence" value="ECO:0007669"/>
    <property type="project" value="InterPro"/>
</dbReference>
<evidence type="ECO:0000313" key="7">
    <source>
        <dbReference type="EMBL" id="ASW01560.1"/>
    </source>
</evidence>
<evidence type="ECO:0000259" key="5">
    <source>
        <dbReference type="Pfam" id="PF04542"/>
    </source>
</evidence>
<keyword evidence="8" id="KW-1185">Reference proteome</keyword>
<organism evidence="7 8">
    <name type="scientific">Paraburkholderia aromaticivorans</name>
    <dbReference type="NCBI Taxonomy" id="2026199"/>
    <lineage>
        <taxon>Bacteria</taxon>
        <taxon>Pseudomonadati</taxon>
        <taxon>Pseudomonadota</taxon>
        <taxon>Betaproteobacteria</taxon>
        <taxon>Burkholderiales</taxon>
        <taxon>Burkholderiaceae</taxon>
        <taxon>Paraburkholderia</taxon>
    </lineage>
</organism>
<dbReference type="InterPro" id="IPR036388">
    <property type="entry name" value="WH-like_DNA-bd_sf"/>
</dbReference>
<keyword evidence="4" id="KW-0804">Transcription</keyword>
<name>A0A248VT77_9BURK</name>
<evidence type="ECO:0000256" key="2">
    <source>
        <dbReference type="ARBA" id="ARBA00023015"/>
    </source>
</evidence>
<dbReference type="GO" id="GO:0006352">
    <property type="term" value="P:DNA-templated transcription initiation"/>
    <property type="evidence" value="ECO:0007669"/>
    <property type="project" value="InterPro"/>
</dbReference>
<proteinExistence type="inferred from homology"/>
<evidence type="ECO:0000313" key="8">
    <source>
        <dbReference type="Proteomes" id="UP000215158"/>
    </source>
</evidence>
<feature type="domain" description="RNA polymerase sigma-70 region 2" evidence="5">
    <location>
        <begin position="41"/>
        <end position="107"/>
    </location>
</feature>
<comment type="similarity">
    <text evidence="1">Belongs to the sigma-70 factor family. ECF subfamily.</text>
</comment>
<dbReference type="Proteomes" id="UP000215158">
    <property type="component" value="Chromosome 2"/>
</dbReference>
<dbReference type="NCBIfam" id="TIGR02937">
    <property type="entry name" value="sigma70-ECF"/>
    <property type="match status" value="1"/>
</dbReference>
<evidence type="ECO:0000256" key="3">
    <source>
        <dbReference type="ARBA" id="ARBA00023082"/>
    </source>
</evidence>
<dbReference type="AlphaFoldDB" id="A0A248VT77"/>
<dbReference type="InterPro" id="IPR007627">
    <property type="entry name" value="RNA_pol_sigma70_r2"/>
</dbReference>
<evidence type="ECO:0008006" key="9">
    <source>
        <dbReference type="Google" id="ProtNLM"/>
    </source>
</evidence>
<dbReference type="InterPro" id="IPR014284">
    <property type="entry name" value="RNA_pol_sigma-70_dom"/>
</dbReference>
<dbReference type="CDD" id="cd06171">
    <property type="entry name" value="Sigma70_r4"/>
    <property type="match status" value="1"/>
</dbReference>
<dbReference type="Pfam" id="PF08281">
    <property type="entry name" value="Sigma70_r4_2"/>
    <property type="match status" value="1"/>
</dbReference>
<evidence type="ECO:0000259" key="6">
    <source>
        <dbReference type="Pfam" id="PF08281"/>
    </source>
</evidence>
<feature type="domain" description="RNA polymerase sigma factor 70 region 4 type 2" evidence="6">
    <location>
        <begin position="143"/>
        <end position="191"/>
    </location>
</feature>
<evidence type="ECO:0000256" key="4">
    <source>
        <dbReference type="ARBA" id="ARBA00023163"/>
    </source>
</evidence>
<dbReference type="InterPro" id="IPR013249">
    <property type="entry name" value="RNA_pol_sigma70_r4_t2"/>
</dbReference>
<sequence>MSPDVSTDAALCAPGPDEKSARLAALIERVSRRDARAFEALYRASAPSLFGLAVRVTRTTESAEEVLQDGFIKIWRFAGSYDPAKASPSTWMSSIVKNQALDYLRRNPYAGVYVEELDERLTASDAEPDLSHEFSLDAERLSFYLGRLAPVQRQAIALAYFRGQSQSEIANTLDAPIGTVKTWISRGLESLRRMAEARHAPPRGGLY</sequence>
<dbReference type="EMBL" id="CP022990">
    <property type="protein sequence ID" value="ASW01560.1"/>
    <property type="molecule type" value="Genomic_DNA"/>
</dbReference>
<dbReference type="SUPFAM" id="SSF88659">
    <property type="entry name" value="Sigma3 and sigma4 domains of RNA polymerase sigma factors"/>
    <property type="match status" value="1"/>
</dbReference>
<dbReference type="InterPro" id="IPR013325">
    <property type="entry name" value="RNA_pol_sigma_r2"/>
</dbReference>
<reference evidence="7 8" key="1">
    <citation type="submission" date="2017-08" db="EMBL/GenBank/DDBJ databases">
        <title>Identification and genetic characteristics of simultaneous BTEX- and naphthalene-degrading Paraburkholderia sp. BN5 isolated from petroleum-contaminated soil.</title>
        <authorList>
            <person name="Lee Y."/>
            <person name="Jeon C.O."/>
        </authorList>
    </citation>
    <scope>NUCLEOTIDE SEQUENCE [LARGE SCALE GENOMIC DNA]</scope>
    <source>
        <strain evidence="7 8">BN5</strain>
    </source>
</reference>
<evidence type="ECO:0000256" key="1">
    <source>
        <dbReference type="ARBA" id="ARBA00010641"/>
    </source>
</evidence>
<protein>
    <recommendedName>
        <fullName evidence="9">RNA polymerase subunit sigma-24</fullName>
    </recommendedName>
</protein>
<dbReference type="PANTHER" id="PTHR43133:SF62">
    <property type="entry name" value="RNA POLYMERASE SIGMA FACTOR SIGZ"/>
    <property type="match status" value="1"/>
</dbReference>
<keyword evidence="3" id="KW-0731">Sigma factor</keyword>
<accession>A0A248VT77</accession>
<dbReference type="KEGG" id="parb:CJU94_25690"/>
<dbReference type="PANTHER" id="PTHR43133">
    <property type="entry name" value="RNA POLYMERASE ECF-TYPE SIGMA FACTO"/>
    <property type="match status" value="1"/>
</dbReference>